<feature type="compositionally biased region" description="Acidic residues" evidence="1">
    <location>
        <begin position="1"/>
        <end position="23"/>
    </location>
</feature>
<gene>
    <name evidence="3" type="primary">LOC139352720</name>
</gene>
<dbReference type="Proteomes" id="UP001652628">
    <property type="component" value="Chromosome 3"/>
</dbReference>
<dbReference type="GeneID" id="139352720"/>
<organism evidence="2 3">
    <name type="scientific">Drosophila suzukii</name>
    <name type="common">Spotted-wing drosophila fruit fly</name>
    <dbReference type="NCBI Taxonomy" id="28584"/>
    <lineage>
        <taxon>Eukaryota</taxon>
        <taxon>Metazoa</taxon>
        <taxon>Ecdysozoa</taxon>
        <taxon>Arthropoda</taxon>
        <taxon>Hexapoda</taxon>
        <taxon>Insecta</taxon>
        <taxon>Pterygota</taxon>
        <taxon>Neoptera</taxon>
        <taxon>Endopterygota</taxon>
        <taxon>Diptera</taxon>
        <taxon>Brachycera</taxon>
        <taxon>Muscomorpha</taxon>
        <taxon>Ephydroidea</taxon>
        <taxon>Drosophilidae</taxon>
        <taxon>Drosophila</taxon>
        <taxon>Sophophora</taxon>
    </lineage>
</organism>
<sequence length="133" mass="15102">MTEIEEDNSSQDDQDDNIGDEYDNGTRTHSEIVLYWLKTSSKRIKTFVAQGLGEIQELTNSSEWRHVPSKLNPADKATKISSFDFSSNELWLTGPPFLRKSQDQWSLGKTAFSPGRSDDSDKEFVNLTTIQKP</sequence>
<dbReference type="RefSeq" id="XP_070851451.1">
    <property type="nucleotide sequence ID" value="XM_070995350.1"/>
</dbReference>
<proteinExistence type="predicted"/>
<protein>
    <submittedName>
        <fullName evidence="3">Uncharacterized protein</fullName>
    </submittedName>
</protein>
<accession>A0ABM4TNB1</accession>
<keyword evidence="2" id="KW-1185">Reference proteome</keyword>
<reference evidence="3" key="1">
    <citation type="submission" date="2025-08" db="UniProtKB">
        <authorList>
            <consortium name="RefSeq"/>
        </authorList>
    </citation>
    <scope>IDENTIFICATION</scope>
</reference>
<dbReference type="PANTHER" id="PTHR22955">
    <property type="entry name" value="RETROTRANSPOSON"/>
    <property type="match status" value="1"/>
</dbReference>
<evidence type="ECO:0000313" key="3">
    <source>
        <dbReference type="RefSeq" id="XP_070851451.1"/>
    </source>
</evidence>
<evidence type="ECO:0000256" key="1">
    <source>
        <dbReference type="SAM" id="MobiDB-lite"/>
    </source>
</evidence>
<name>A0ABM4TNB1_DROSZ</name>
<dbReference type="PANTHER" id="PTHR22955:SF77">
    <property type="entry name" value="ASPARTIC PUTATIVE DOMAIN-CONTAINING PROTEIN-RELATED"/>
    <property type="match status" value="1"/>
</dbReference>
<feature type="region of interest" description="Disordered" evidence="1">
    <location>
        <begin position="109"/>
        <end position="133"/>
    </location>
</feature>
<evidence type="ECO:0000313" key="2">
    <source>
        <dbReference type="Proteomes" id="UP001652628"/>
    </source>
</evidence>
<feature type="region of interest" description="Disordered" evidence="1">
    <location>
        <begin position="1"/>
        <end position="25"/>
    </location>
</feature>